<dbReference type="Gene3D" id="3.40.50.720">
    <property type="entry name" value="NAD(P)-binding Rossmann-like Domain"/>
    <property type="match status" value="1"/>
</dbReference>
<dbReference type="Pfam" id="PF21077">
    <property type="entry name" value="GDH_ACT3"/>
    <property type="match status" value="1"/>
</dbReference>
<dbReference type="PANTHER" id="PTHR43403">
    <property type="entry name" value="NAD-SPECIFIC GLUTAMATE DEHYDROGENASE"/>
    <property type="match status" value="1"/>
</dbReference>
<evidence type="ECO:0000313" key="6">
    <source>
        <dbReference type="EMBL" id="QGO06535.1"/>
    </source>
</evidence>
<dbReference type="InterPro" id="IPR049059">
    <property type="entry name" value="NAD_Glu_DH_HM1"/>
</dbReference>
<proteinExistence type="predicted"/>
<dbReference type="InterPro" id="IPR036291">
    <property type="entry name" value="NAD(P)-bd_dom_sf"/>
</dbReference>
<dbReference type="Pfam" id="PF05088">
    <property type="entry name" value="Bac_GDH_CD"/>
    <property type="match status" value="1"/>
</dbReference>
<dbReference type="InterPro" id="IPR046346">
    <property type="entry name" value="Aminoacid_DH-like_N_sf"/>
</dbReference>
<evidence type="ECO:0000259" key="4">
    <source>
        <dbReference type="Pfam" id="PF21076"/>
    </source>
</evidence>
<dbReference type="InterPro" id="IPR007780">
    <property type="entry name" value="NAD_Glu_DH_bac"/>
</dbReference>
<sequence>MTRLVTDNVTDIVENVVTLVNEKVAEKQAPIVAEFVRQLYNVVSYEDLASRDIVDLYGAAMSHWNFIYQRKAKEAKVRVYNPNFEQHGWQSTHTVIEVGYDDMPFLVDSLSMVLNRRGVTIHLVIHVGGMKFQRNDKHQITKVLPWTKNNRVKDVTTEAPIYIEIDRQIDDEVLESLKKELLQVLHDVSVSVEDWPKMREACSGMVEELNKNAKAIDADELKESIEFLRWVHNNHFTFLGCCDYELSGKPGEEVLRAIEGTGLGVLRDRSSADKRDISALPPEAREISLSVSPPLIVAKTSSRATVHRPAYTDFIGVKCYSDKGKLIGERRFIGLYTSTAYNSNPRTIPLLRLKVERILERAGFPVQGHAGKALLNILETFPRDDLLQAPDDELFEMASGILHLQERQRIRLFMRRDTYGRFYSCLVYLPRDRFNSRLRHKMQDILIEELNGQSSEFTTLFSESVLARIHIIIRVKPTDGALDINLKELEQKLIGAAREWSDDLHDVLVERFGESKGALLARKYSEAFPLAYQEDFMARTAVVDVEHVEDIIKGKEIAMSFYRRLEESSSRLRFKVFIQDEPVELSIVLPMLENMGLRVLGERPYELKMQKGATTVWISDFTLEQDTAGELDVDRLRESFHEMFLQLWYGKVENDSFNRLVVNAGLSWREITSIRAYAKYLLQTGFKFSQPYMEDTFNEHPKIAKLIASAFEARFHPQKNNSDNFNKIEQKVLKLLDDEVTNLDKDTILRRFLDLMKATLRTNFYQKTNDSQMKDYVSYKFSPDLIPDLPLPRPAYEVFVYSPRVEGVHLRGAKVARGGLRWSDRREDFRTEILGLMKAQQVKNSVIVPQGAKGGFVPKNLPEGSRDEVLKEAIACYKIFISGLLDITDNLNSGDIVKPVDVVRYDEDDPYLVVAADKGTATFSDIANGVARDYGFWLDDAFASGGSVGYDHKKMGITARGAWESVKRHFREHLSIDCQTTDFTVVGIGDMAGDVFGNGMLLSRHIRLVGAFNHMHIFIDPTPDSATSYAERQRLFELSGSTWADYNSKLISKGGGVFKRSAKFIRLTPEIKELLGVDDDVMIPNDVIKALLKAKVDLVWNGGIGTYVKSTKENDGDVGDRANDSVRVNASDLNCKVVGEGGNLGLTQRARIEFGLKGGACYTDFIDNSAGVDCSDHEVNIKILLNEIVANGDMTEKQRNELLAQMTDEVGELCLHNNYRQTQAINVAVRQGIEALDLYVRQIRDLERQGHLNREIEFLPDDEALQERKAEQKGLTFAEFAVVLAYSKNVLKQELVASDVVDDPAFFKCLEAAFPQVLCKSYSKQMREHRLAREIVATQLANSMTNYMGVTFVSRLRDETGSQISEITRAYMVAARVFDVDGTWAAIEELDGQVDPKLQMEMMREVTRVIRRGTRWFLRNRRKNLDIVKASTQFYSEVEGLFTALPTLLDGEDAQYFNNKLASFIEEGVPEHLAMKMAGLRFMYSALDIVEAANIHNFTVEEVARVYFILNHRLSLGWFRFILGEHLVQNYWEALARAALRDDLDWQQRGLTIGVMSFEEGSDEINERLDGWIAEYEHMIDRWNSMVSDLRASNVRDFVMFFVAMRELIDISQSTSQSQLELEAEAGSN</sequence>
<evidence type="ECO:0000259" key="5">
    <source>
        <dbReference type="Pfam" id="PF21077"/>
    </source>
</evidence>
<keyword evidence="6" id="KW-0560">Oxidoreductase</keyword>
<evidence type="ECO:0000259" key="1">
    <source>
        <dbReference type="Pfam" id="PF05088"/>
    </source>
</evidence>
<dbReference type="InterPro" id="IPR049064">
    <property type="entry name" value="NAD_Glu_DH_ACT3"/>
</dbReference>
<dbReference type="Proteomes" id="UP000422232">
    <property type="component" value="Chromosome"/>
</dbReference>
<dbReference type="Pfam" id="PF21075">
    <property type="entry name" value="GDH_ACT1"/>
    <property type="match status" value="1"/>
</dbReference>
<dbReference type="SUPFAM" id="SSF53223">
    <property type="entry name" value="Aminoacid dehydrogenase-like, N-terminal domain"/>
    <property type="match status" value="1"/>
</dbReference>
<evidence type="ECO:0000313" key="7">
    <source>
        <dbReference type="Proteomes" id="UP000422232"/>
    </source>
</evidence>
<dbReference type="InterPro" id="IPR049058">
    <property type="entry name" value="NAD_Glu_DH_HM2"/>
</dbReference>
<accession>A0A9Q6LRY3</accession>
<dbReference type="Pfam" id="PF21076">
    <property type="entry name" value="GDH_ACT2"/>
    <property type="match status" value="1"/>
</dbReference>
<dbReference type="GeneID" id="66740406"/>
<evidence type="ECO:0000259" key="2">
    <source>
        <dbReference type="Pfam" id="PF21074"/>
    </source>
</evidence>
<dbReference type="EC" id="1.4.1.2" evidence="6"/>
<feature type="domain" description="NAD-glutamate dehydrogenase N-terminal ACT1" evidence="3">
    <location>
        <begin position="35"/>
        <end position="181"/>
    </location>
</feature>
<feature type="domain" description="NAD-glutamate dehydrogenase ACT2" evidence="4">
    <location>
        <begin position="411"/>
        <end position="501"/>
    </location>
</feature>
<dbReference type="Pfam" id="PF21079">
    <property type="entry name" value="GDH_HM2"/>
    <property type="match status" value="1"/>
</dbReference>
<dbReference type="InterPro" id="IPR028971">
    <property type="entry name" value="NAD-GDH_cat"/>
</dbReference>
<dbReference type="RefSeq" id="WP_016209893.1">
    <property type="nucleotide sequence ID" value="NZ_CP012413.1"/>
</dbReference>
<reference evidence="6 7" key="1">
    <citation type="submission" date="2019-04" db="EMBL/GenBank/DDBJ databases">
        <title>Complete genome sequencing of Piscirickettsia salmonis strain Psal-009.</title>
        <authorList>
            <person name="Schober I."/>
            <person name="Bunk B."/>
            <person name="Sproer C."/>
            <person name="Carril G.P."/>
            <person name="Riedel T."/>
            <person name="Flores-Herrera P.A."/>
            <person name="Nourdin-Galindo G."/>
            <person name="Marshall S.H."/>
            <person name="Overmann J."/>
        </authorList>
    </citation>
    <scope>NUCLEOTIDE SEQUENCE [LARGE SCALE GENOMIC DNA]</scope>
    <source>
        <strain evidence="6 7">Psal-009</strain>
    </source>
</reference>
<dbReference type="GO" id="GO:0006538">
    <property type="term" value="P:L-glutamate catabolic process"/>
    <property type="evidence" value="ECO:0007669"/>
    <property type="project" value="InterPro"/>
</dbReference>
<dbReference type="GO" id="GO:0004352">
    <property type="term" value="F:glutamate dehydrogenase (NAD+) activity"/>
    <property type="evidence" value="ECO:0007669"/>
    <property type="project" value="UniProtKB-EC"/>
</dbReference>
<organism evidence="6 7">
    <name type="scientific">Piscirickettsia salmonis</name>
    <dbReference type="NCBI Taxonomy" id="1238"/>
    <lineage>
        <taxon>Bacteria</taxon>
        <taxon>Pseudomonadati</taxon>
        <taxon>Pseudomonadota</taxon>
        <taxon>Gammaproteobacteria</taxon>
        <taxon>Thiotrichales</taxon>
        <taxon>Piscirickettsiaceae</taxon>
        <taxon>Piscirickettsia</taxon>
    </lineage>
</organism>
<dbReference type="SUPFAM" id="SSF51735">
    <property type="entry name" value="NAD(P)-binding Rossmann-fold domains"/>
    <property type="match status" value="1"/>
</dbReference>
<feature type="domain" description="NAD-glutamate dehydrogenase catalytic" evidence="1">
    <location>
        <begin position="738"/>
        <end position="1227"/>
    </location>
</feature>
<feature type="domain" description="NAD-glutamate dehydrogenase ACT3" evidence="5">
    <location>
        <begin position="556"/>
        <end position="635"/>
    </location>
</feature>
<dbReference type="EMBL" id="CP038908">
    <property type="protein sequence ID" value="QGO06535.1"/>
    <property type="molecule type" value="Genomic_DNA"/>
</dbReference>
<dbReference type="PIRSF" id="PIRSF036761">
    <property type="entry name" value="GDH_Mll4104"/>
    <property type="match status" value="1"/>
</dbReference>
<dbReference type="GO" id="GO:0004069">
    <property type="term" value="F:L-aspartate:2-oxoglutarate aminotransferase activity"/>
    <property type="evidence" value="ECO:0007669"/>
    <property type="project" value="InterPro"/>
</dbReference>
<feature type="domain" description="NAD-specific glutamate dehydrogenase C-terminal" evidence="2">
    <location>
        <begin position="1273"/>
        <end position="1609"/>
    </location>
</feature>
<evidence type="ECO:0000259" key="3">
    <source>
        <dbReference type="Pfam" id="PF21075"/>
    </source>
</evidence>
<dbReference type="Pfam" id="PF21074">
    <property type="entry name" value="GDH_C"/>
    <property type="match status" value="1"/>
</dbReference>
<keyword evidence="7" id="KW-1185">Reference proteome</keyword>
<dbReference type="InterPro" id="IPR048381">
    <property type="entry name" value="GDH_C"/>
</dbReference>
<dbReference type="InterPro" id="IPR049062">
    <property type="entry name" value="NAD_Glu_DH_ACT2"/>
</dbReference>
<name>A0A9Q6LRY3_PISSA</name>
<gene>
    <name evidence="6" type="primary">gdhB</name>
    <name evidence="6" type="ORF">Psal009_02450</name>
</gene>
<dbReference type="InterPro" id="IPR049056">
    <property type="entry name" value="NAD_Glu_DH_HM3"/>
</dbReference>
<dbReference type="Pfam" id="PF21078">
    <property type="entry name" value="GDH_HM3"/>
    <property type="match status" value="1"/>
</dbReference>
<dbReference type="InterPro" id="IPR024727">
    <property type="entry name" value="NAD_Glu_DH_N_ACT1"/>
</dbReference>
<dbReference type="PANTHER" id="PTHR43403:SF1">
    <property type="entry name" value="NAD-SPECIFIC GLUTAMATE DEHYDROGENASE"/>
    <property type="match status" value="1"/>
</dbReference>
<protein>
    <submittedName>
        <fullName evidence="6">NAD-specific glutamate dehydrogenase</fullName>
        <ecNumber evidence="6">1.4.1.2</ecNumber>
    </submittedName>
</protein>
<dbReference type="Pfam" id="PF21073">
    <property type="entry name" value="GDH_HM1"/>
    <property type="match status" value="1"/>
</dbReference>